<gene>
    <name evidence="1" type="ORF">L798_12860</name>
</gene>
<dbReference type="InParanoid" id="A0A067QTM5"/>
<proteinExistence type="predicted"/>
<accession>A0A067QTM5</accession>
<sequence length="84" mass="9326">MQTEPSRDVEQPGTDNSGTNWWVLNICTASYSQNITECHLGSERPYVSSGDEGFQILKAATNELNKPTWTADRGLPSRLNLNGR</sequence>
<dbReference type="AlphaFoldDB" id="A0A067QTM5"/>
<protein>
    <submittedName>
        <fullName evidence="1">Uncharacterized protein</fullName>
    </submittedName>
</protein>
<dbReference type="Proteomes" id="UP000027135">
    <property type="component" value="Unassembled WGS sequence"/>
</dbReference>
<evidence type="ECO:0000313" key="2">
    <source>
        <dbReference type="Proteomes" id="UP000027135"/>
    </source>
</evidence>
<keyword evidence="2" id="KW-1185">Reference proteome</keyword>
<dbReference type="EMBL" id="KK852967">
    <property type="protein sequence ID" value="KDR13136.1"/>
    <property type="molecule type" value="Genomic_DNA"/>
</dbReference>
<evidence type="ECO:0000313" key="1">
    <source>
        <dbReference type="EMBL" id="KDR13136.1"/>
    </source>
</evidence>
<organism evidence="1 2">
    <name type="scientific">Zootermopsis nevadensis</name>
    <name type="common">Dampwood termite</name>
    <dbReference type="NCBI Taxonomy" id="136037"/>
    <lineage>
        <taxon>Eukaryota</taxon>
        <taxon>Metazoa</taxon>
        <taxon>Ecdysozoa</taxon>
        <taxon>Arthropoda</taxon>
        <taxon>Hexapoda</taxon>
        <taxon>Insecta</taxon>
        <taxon>Pterygota</taxon>
        <taxon>Neoptera</taxon>
        <taxon>Polyneoptera</taxon>
        <taxon>Dictyoptera</taxon>
        <taxon>Blattodea</taxon>
        <taxon>Blattoidea</taxon>
        <taxon>Termitoidae</taxon>
        <taxon>Termopsidae</taxon>
        <taxon>Zootermopsis</taxon>
    </lineage>
</organism>
<reference evidence="1 2" key="1">
    <citation type="journal article" date="2014" name="Nat. Commun.">
        <title>Molecular traces of alternative social organization in a termite genome.</title>
        <authorList>
            <person name="Terrapon N."/>
            <person name="Li C."/>
            <person name="Robertson H.M."/>
            <person name="Ji L."/>
            <person name="Meng X."/>
            <person name="Booth W."/>
            <person name="Chen Z."/>
            <person name="Childers C.P."/>
            <person name="Glastad K.M."/>
            <person name="Gokhale K."/>
            <person name="Gowin J."/>
            <person name="Gronenberg W."/>
            <person name="Hermansen R.A."/>
            <person name="Hu H."/>
            <person name="Hunt B.G."/>
            <person name="Huylmans A.K."/>
            <person name="Khalil S.M."/>
            <person name="Mitchell R.D."/>
            <person name="Munoz-Torres M.C."/>
            <person name="Mustard J.A."/>
            <person name="Pan H."/>
            <person name="Reese J.T."/>
            <person name="Scharf M.E."/>
            <person name="Sun F."/>
            <person name="Vogel H."/>
            <person name="Xiao J."/>
            <person name="Yang W."/>
            <person name="Yang Z."/>
            <person name="Yang Z."/>
            <person name="Zhou J."/>
            <person name="Zhu J."/>
            <person name="Brent C.S."/>
            <person name="Elsik C.G."/>
            <person name="Goodisman M.A."/>
            <person name="Liberles D.A."/>
            <person name="Roe R.M."/>
            <person name="Vargo E.L."/>
            <person name="Vilcinskas A."/>
            <person name="Wang J."/>
            <person name="Bornberg-Bauer E."/>
            <person name="Korb J."/>
            <person name="Zhang G."/>
            <person name="Liebig J."/>
        </authorList>
    </citation>
    <scope>NUCLEOTIDE SEQUENCE [LARGE SCALE GENOMIC DNA]</scope>
    <source>
        <tissue evidence="1">Whole organism</tissue>
    </source>
</reference>
<name>A0A067QTM5_ZOONE</name>